<comment type="caution">
    <text evidence="3">The sequence shown here is derived from an EMBL/GenBank/DDBJ whole genome shotgun (WGS) entry which is preliminary data.</text>
</comment>
<protein>
    <submittedName>
        <fullName evidence="3">Mannose-1-phosphate guanylyltransferase</fullName>
    </submittedName>
</protein>
<evidence type="ECO:0000259" key="2">
    <source>
        <dbReference type="Pfam" id="PF22640"/>
    </source>
</evidence>
<gene>
    <name evidence="3" type="ORF">QS713_04155</name>
</gene>
<dbReference type="InterPro" id="IPR005835">
    <property type="entry name" value="NTP_transferase_dom"/>
</dbReference>
<evidence type="ECO:0000259" key="1">
    <source>
        <dbReference type="Pfam" id="PF00483"/>
    </source>
</evidence>
<keyword evidence="3" id="KW-0548">Nucleotidyltransferase</keyword>
<dbReference type="CDD" id="cd02509">
    <property type="entry name" value="GDP-M1P_Guanylyltransferase"/>
    <property type="match status" value="1"/>
</dbReference>
<name>A0ABU3IA60_9ACTO</name>
<dbReference type="InterPro" id="IPR054566">
    <property type="entry name" value="ManC/GMP-like_b-helix"/>
</dbReference>
<accession>A0ABU3IA60</accession>
<feature type="domain" description="MannoseP isomerase/GMP-like beta-helix" evidence="2">
    <location>
        <begin position="345"/>
        <end position="395"/>
    </location>
</feature>
<dbReference type="InterPro" id="IPR029044">
    <property type="entry name" value="Nucleotide-diphossugar_trans"/>
</dbReference>
<dbReference type="PANTHER" id="PTHR46390">
    <property type="entry name" value="MANNOSE-1-PHOSPHATE GUANYLYLTRANSFERASE"/>
    <property type="match status" value="1"/>
</dbReference>
<evidence type="ECO:0000313" key="4">
    <source>
        <dbReference type="Proteomes" id="UP001247542"/>
    </source>
</evidence>
<organism evidence="3 4">
    <name type="scientific">Gleimia hominis</name>
    <dbReference type="NCBI Taxonomy" id="595468"/>
    <lineage>
        <taxon>Bacteria</taxon>
        <taxon>Bacillati</taxon>
        <taxon>Actinomycetota</taxon>
        <taxon>Actinomycetes</taxon>
        <taxon>Actinomycetales</taxon>
        <taxon>Actinomycetaceae</taxon>
        <taxon>Gleimia</taxon>
    </lineage>
</organism>
<dbReference type="InterPro" id="IPR051161">
    <property type="entry name" value="Mannose-6P_isomerase_type2"/>
</dbReference>
<reference evidence="3 4" key="1">
    <citation type="submission" date="2023-06" db="EMBL/GenBank/DDBJ databases">
        <title>Draft genome sequence of Gleimia hominis type strain CCUG 57540T.</title>
        <authorList>
            <person name="Salva-Serra F."/>
            <person name="Cardew S."/>
            <person name="Jensie Markopoulos S."/>
            <person name="Ohlen M."/>
            <person name="Inganas E."/>
            <person name="Svensson-Stadler L."/>
            <person name="Moore E.R.B."/>
        </authorList>
    </citation>
    <scope>NUCLEOTIDE SEQUENCE [LARGE SCALE GENOMIC DNA]</scope>
    <source>
        <strain evidence="3 4">CCUG 57540</strain>
    </source>
</reference>
<dbReference type="EMBL" id="JASXSX010000001">
    <property type="protein sequence ID" value="MDT3767260.1"/>
    <property type="molecule type" value="Genomic_DNA"/>
</dbReference>
<dbReference type="Pfam" id="PF00483">
    <property type="entry name" value="NTP_transferase"/>
    <property type="match status" value="2"/>
</dbReference>
<keyword evidence="4" id="KW-1185">Reference proteome</keyword>
<feature type="domain" description="Nucleotidyl transferase" evidence="1">
    <location>
        <begin position="227"/>
        <end position="341"/>
    </location>
</feature>
<dbReference type="RefSeq" id="WP_313272660.1">
    <property type="nucleotide sequence ID" value="NZ_JASXSX010000001.1"/>
</dbReference>
<keyword evidence="3" id="KW-0808">Transferase</keyword>
<dbReference type="Proteomes" id="UP001247542">
    <property type="component" value="Unassembled WGS sequence"/>
</dbReference>
<dbReference type="SUPFAM" id="SSF159283">
    <property type="entry name" value="Guanosine diphospho-D-mannose pyrophosphorylase/mannose-6-phosphate isomerase linker domain"/>
    <property type="match status" value="1"/>
</dbReference>
<dbReference type="Pfam" id="PF22640">
    <property type="entry name" value="ManC_GMP_beta-helix"/>
    <property type="match status" value="1"/>
</dbReference>
<dbReference type="PANTHER" id="PTHR46390:SF1">
    <property type="entry name" value="MANNOSE-1-PHOSPHATE GUANYLYLTRANSFERASE"/>
    <property type="match status" value="1"/>
</dbReference>
<dbReference type="GO" id="GO:0016779">
    <property type="term" value="F:nucleotidyltransferase activity"/>
    <property type="evidence" value="ECO:0007669"/>
    <property type="project" value="UniProtKB-KW"/>
</dbReference>
<dbReference type="Gene3D" id="3.90.550.10">
    <property type="entry name" value="Spore Coat Polysaccharide Biosynthesis Protein SpsA, Chain A"/>
    <property type="match status" value="1"/>
</dbReference>
<dbReference type="InterPro" id="IPR049577">
    <property type="entry name" value="GMPP_N"/>
</dbReference>
<evidence type="ECO:0000313" key="3">
    <source>
        <dbReference type="EMBL" id="MDT3767260.1"/>
    </source>
</evidence>
<feature type="domain" description="Nucleotidyl transferase" evidence="1">
    <location>
        <begin position="13"/>
        <end position="163"/>
    </location>
</feature>
<sequence>MEKNYPDPKLHVIIPAGGAGTRLWPLSRRATPKFLLNLADPNRSLLQMTVSRLAPVAASITIVTGAEHADAVRAQVGSAAQVLVEPSGRDSLAAIALATTHLKLQYGADVVVGSFAADHVIDDEDLFRQCVQTAARIAQRGKIVTLGIEPTSASTAFGYIKPGRPLDQGNEGEAQDQHGQRVDVLDQGRALDSHNLGQALDSHDLGPAPAYARDQLVGKPGQTPAYAADAFVEKPDQQRAEQFVSEGYLWNAGMFIMRADTFTQHLRNHNPRMADAVLTLAQEWDSAAVNRREELWESLEKIAFDYAIAMPAADQGEVAVVPLHTEWSDLGDFESLKPLKNKTARIVQIDANARVFTTGPAVVTLGVEGITVVSTPDAVMVMDSNRAQDVKSIPKALLNAGFDDLV</sequence>
<proteinExistence type="predicted"/>
<dbReference type="SUPFAM" id="SSF53448">
    <property type="entry name" value="Nucleotide-diphospho-sugar transferases"/>
    <property type="match status" value="2"/>
</dbReference>